<evidence type="ECO:0008006" key="4">
    <source>
        <dbReference type="Google" id="ProtNLM"/>
    </source>
</evidence>
<sequence>MMEHSEQFQTLRINMDLMSAELQNQQTGLAELRASVASVPQTAGGAEVAESAELYPEWYVLGNMPPNTPVYTVDELEFRIEKSFKQKETPILGGEDEEDIDVYRLDVSSGDRRSTVESGAGAASLKKMRQRLVTKSREEDQVGRLFDCTQGSRSLDKYIEEFVRLSRTEEGSVNFKMILFKKGLKSQDLRNFLQTKPLTTLDGLVDAARSMNPRESRPDLSGRRTTDTGDVNTENTGQGRKSTSNSSERKPDGPRCTSTFCTEQGHTRDRCWKLHPELQPKWLKNKKNNAASTTSTSSAGRGDGVPGPAGANQNSQPRVFDPGKDGNRMYFQKRCKHLKPAKYLIKDTVCVWIKKRSTAAGRFLTKAQIFVEAVRDLGHFVVTYANGTTEQVPNRVIHLTIAVDNMEPFAFDFNICYIPNKCDVMLGVPWKRIMVPIIDWEADKIYSKQQYHEEIERQTKSDEGINEQNVDAGNEGAAPCERGAIHRPPVEKSSYYCARWGFTKHMSLKTTRKLIRKTDVEFMAVIPPETVNALHVEVLQEQGYMRSVASAAAATEKQQRQLVTDLESFKDNPGFSLLQEFSMIFRTELPVGPPVHGEHEMEVKEGTGAVYKPQ</sequence>
<keyword evidence="3" id="KW-1185">Reference proteome</keyword>
<protein>
    <recommendedName>
        <fullName evidence="4">Retrotransposon gag domain-containing protein</fullName>
    </recommendedName>
</protein>
<name>A0A225VRQ0_9STRA</name>
<feature type="region of interest" description="Disordered" evidence="1">
    <location>
        <begin position="205"/>
        <end position="260"/>
    </location>
</feature>
<feature type="compositionally biased region" description="Basic and acidic residues" evidence="1">
    <location>
        <begin position="212"/>
        <end position="227"/>
    </location>
</feature>
<accession>A0A225VRQ0</accession>
<comment type="caution">
    <text evidence="2">The sequence shown here is derived from an EMBL/GenBank/DDBJ whole genome shotgun (WGS) entry which is preliminary data.</text>
</comment>
<feature type="region of interest" description="Disordered" evidence="1">
    <location>
        <begin position="456"/>
        <end position="483"/>
    </location>
</feature>
<gene>
    <name evidence="2" type="ORF">PHMEG_00019382</name>
</gene>
<feature type="compositionally biased region" description="Low complexity" evidence="1">
    <location>
        <begin position="288"/>
        <end position="299"/>
    </location>
</feature>
<reference evidence="3" key="1">
    <citation type="submission" date="2017-03" db="EMBL/GenBank/DDBJ databases">
        <title>Phytopthora megakarya and P. palmivora, two closely related causual agents of cacao black pod achieved similar genome size and gene model numbers by different mechanisms.</title>
        <authorList>
            <person name="Ali S."/>
            <person name="Shao J."/>
            <person name="Larry D.J."/>
            <person name="Kronmiller B."/>
            <person name="Shen D."/>
            <person name="Strem M.D."/>
            <person name="Melnick R.L."/>
            <person name="Guiltinan M.J."/>
            <person name="Tyler B.M."/>
            <person name="Meinhardt L.W."/>
            <person name="Bailey B.A."/>
        </authorList>
    </citation>
    <scope>NUCLEOTIDE SEQUENCE [LARGE SCALE GENOMIC DNA]</scope>
    <source>
        <strain evidence="3">zdho120</strain>
    </source>
</reference>
<dbReference type="EMBL" id="NBNE01003266">
    <property type="protein sequence ID" value="OWZ08123.1"/>
    <property type="molecule type" value="Genomic_DNA"/>
</dbReference>
<dbReference type="OrthoDB" id="637503at2759"/>
<evidence type="ECO:0000256" key="1">
    <source>
        <dbReference type="SAM" id="MobiDB-lite"/>
    </source>
</evidence>
<proteinExistence type="predicted"/>
<dbReference type="AlphaFoldDB" id="A0A225VRQ0"/>
<dbReference type="Proteomes" id="UP000198211">
    <property type="component" value="Unassembled WGS sequence"/>
</dbReference>
<evidence type="ECO:0000313" key="3">
    <source>
        <dbReference type="Proteomes" id="UP000198211"/>
    </source>
</evidence>
<feature type="region of interest" description="Disordered" evidence="1">
    <location>
        <begin position="282"/>
        <end position="325"/>
    </location>
</feature>
<organism evidence="2 3">
    <name type="scientific">Phytophthora megakarya</name>
    <dbReference type="NCBI Taxonomy" id="4795"/>
    <lineage>
        <taxon>Eukaryota</taxon>
        <taxon>Sar</taxon>
        <taxon>Stramenopiles</taxon>
        <taxon>Oomycota</taxon>
        <taxon>Peronosporomycetes</taxon>
        <taxon>Peronosporales</taxon>
        <taxon>Peronosporaceae</taxon>
        <taxon>Phytophthora</taxon>
    </lineage>
</organism>
<evidence type="ECO:0000313" key="2">
    <source>
        <dbReference type="EMBL" id="OWZ08123.1"/>
    </source>
</evidence>
<feature type="compositionally biased region" description="Polar residues" evidence="1">
    <location>
        <begin position="228"/>
        <end position="246"/>
    </location>
</feature>